<feature type="transmembrane region" description="Helical" evidence="1">
    <location>
        <begin position="73"/>
        <end position="93"/>
    </location>
</feature>
<sequence length="215" mass="22147">MGIVPRALLAGAGFLLVSLLPVSATAGVFALTAGVGWASLALVVTALGGIVLAAVLAGVVGAASPPRSDPAPLAGSFVVAALLGLALGVNAVIHLEQAYQHWYGVPERARVSLVQVDEARRGVHCRYVLGGIRADQWSGEFPVDTQADRAACEAKVGTTVEVMVDPRRRVRPRISEDVRGIGTALWVEAVLLALAGLGGLVTAGLAVRPARSPRR</sequence>
<keyword evidence="1" id="KW-1133">Transmembrane helix</keyword>
<gene>
    <name evidence="2" type="ORF">BKM31_19925</name>
</gene>
<keyword evidence="3" id="KW-1185">Reference proteome</keyword>
<dbReference type="AlphaFoldDB" id="A0A1U9ZZR9"/>
<feature type="transmembrane region" description="Helical" evidence="1">
    <location>
        <begin position="36"/>
        <end position="61"/>
    </location>
</feature>
<dbReference type="STRING" id="1909395.BKM31_19925"/>
<accession>A0A1U9ZZR9</accession>
<evidence type="ECO:0000256" key="1">
    <source>
        <dbReference type="SAM" id="Phobius"/>
    </source>
</evidence>
<protein>
    <recommendedName>
        <fullName evidence="4">DUF3592 domain-containing protein</fullName>
    </recommendedName>
</protein>
<dbReference type="Proteomes" id="UP000190797">
    <property type="component" value="Chromosome"/>
</dbReference>
<organism evidence="2 3">
    <name type="scientific">[Actinomadura] parvosata subsp. kistnae</name>
    <dbReference type="NCBI Taxonomy" id="1909395"/>
    <lineage>
        <taxon>Bacteria</taxon>
        <taxon>Bacillati</taxon>
        <taxon>Actinomycetota</taxon>
        <taxon>Actinomycetes</taxon>
        <taxon>Streptosporangiales</taxon>
        <taxon>Streptosporangiaceae</taxon>
        <taxon>Nonomuraea</taxon>
    </lineage>
</organism>
<keyword evidence="1" id="KW-0472">Membrane</keyword>
<dbReference type="EMBL" id="CP017717">
    <property type="protein sequence ID" value="AQZ63429.1"/>
    <property type="molecule type" value="Genomic_DNA"/>
</dbReference>
<dbReference type="RefSeq" id="WP_080039608.1">
    <property type="nucleotide sequence ID" value="NZ_CP017717.1"/>
</dbReference>
<evidence type="ECO:0008006" key="4">
    <source>
        <dbReference type="Google" id="ProtNLM"/>
    </source>
</evidence>
<name>A0A1U9ZZR9_9ACTN</name>
<dbReference type="KEGG" id="noa:BKM31_19925"/>
<feature type="transmembrane region" description="Helical" evidence="1">
    <location>
        <begin position="185"/>
        <end position="207"/>
    </location>
</feature>
<dbReference type="OrthoDB" id="9908103at2"/>
<reference evidence="3" key="1">
    <citation type="journal article" date="2017" name="Med. Chem. Commun.">
        <title>Nonomuraea sp. ATCC 55076 harbours the largest actinomycete chromosome to date and the kistamicin biosynthetic gene cluster.</title>
        <authorList>
            <person name="Nazari B."/>
            <person name="Forneris C.C."/>
            <person name="Gibson M.I."/>
            <person name="Moon K."/>
            <person name="Schramma K.R."/>
            <person name="Seyedsayamdost M.R."/>
        </authorList>
    </citation>
    <scope>NUCLEOTIDE SEQUENCE [LARGE SCALE GENOMIC DNA]</scope>
    <source>
        <strain evidence="3">ATCC 55076</strain>
    </source>
</reference>
<proteinExistence type="predicted"/>
<evidence type="ECO:0000313" key="3">
    <source>
        <dbReference type="Proteomes" id="UP000190797"/>
    </source>
</evidence>
<keyword evidence="1" id="KW-0812">Transmembrane</keyword>
<evidence type="ECO:0000313" key="2">
    <source>
        <dbReference type="EMBL" id="AQZ63429.1"/>
    </source>
</evidence>